<accession>A0A0A9D1N5</accession>
<protein>
    <submittedName>
        <fullName evidence="1">Uncharacterized protein</fullName>
    </submittedName>
</protein>
<reference evidence="1" key="1">
    <citation type="submission" date="2014-09" db="EMBL/GenBank/DDBJ databases">
        <authorList>
            <person name="Magalhaes I.L.F."/>
            <person name="Oliveira U."/>
            <person name="Santos F.R."/>
            <person name="Vidigal T.H.D.A."/>
            <person name="Brescovit A.D."/>
            <person name="Santos A.J."/>
        </authorList>
    </citation>
    <scope>NUCLEOTIDE SEQUENCE</scope>
    <source>
        <tissue evidence="1">Shoot tissue taken approximately 20 cm above the soil surface</tissue>
    </source>
</reference>
<name>A0A0A9D1N5_ARUDO</name>
<sequence>MRADYRYTHIFCYNFASRKDTIQEYSVLSKETIALIYAYHSCHVCSV</sequence>
<proteinExistence type="predicted"/>
<dbReference type="EMBL" id="GBRH01218315">
    <property type="protein sequence ID" value="JAD79580.1"/>
    <property type="molecule type" value="Transcribed_RNA"/>
</dbReference>
<organism evidence="1">
    <name type="scientific">Arundo donax</name>
    <name type="common">Giant reed</name>
    <name type="synonym">Donax arundinaceus</name>
    <dbReference type="NCBI Taxonomy" id="35708"/>
    <lineage>
        <taxon>Eukaryota</taxon>
        <taxon>Viridiplantae</taxon>
        <taxon>Streptophyta</taxon>
        <taxon>Embryophyta</taxon>
        <taxon>Tracheophyta</taxon>
        <taxon>Spermatophyta</taxon>
        <taxon>Magnoliopsida</taxon>
        <taxon>Liliopsida</taxon>
        <taxon>Poales</taxon>
        <taxon>Poaceae</taxon>
        <taxon>PACMAD clade</taxon>
        <taxon>Arundinoideae</taxon>
        <taxon>Arundineae</taxon>
        <taxon>Arundo</taxon>
    </lineage>
</organism>
<reference evidence="1" key="2">
    <citation type="journal article" date="2015" name="Data Brief">
        <title>Shoot transcriptome of the giant reed, Arundo donax.</title>
        <authorList>
            <person name="Barrero R.A."/>
            <person name="Guerrero F.D."/>
            <person name="Moolhuijzen P."/>
            <person name="Goolsby J.A."/>
            <person name="Tidwell J."/>
            <person name="Bellgard S.E."/>
            <person name="Bellgard M.I."/>
        </authorList>
    </citation>
    <scope>NUCLEOTIDE SEQUENCE</scope>
    <source>
        <tissue evidence="1">Shoot tissue taken approximately 20 cm above the soil surface</tissue>
    </source>
</reference>
<evidence type="ECO:0000313" key="1">
    <source>
        <dbReference type="EMBL" id="JAD79580.1"/>
    </source>
</evidence>
<dbReference type="AlphaFoldDB" id="A0A0A9D1N5"/>